<proteinExistence type="predicted"/>
<evidence type="ECO:0000313" key="2">
    <source>
        <dbReference type="EMBL" id="VDK18894.1"/>
    </source>
</evidence>
<evidence type="ECO:0000313" key="3">
    <source>
        <dbReference type="EMBL" id="VDK57542.1"/>
    </source>
</evidence>
<name>A0A0M3J2D6_ANISI</name>
<keyword evidence="4" id="KW-1185">Reference proteome</keyword>
<protein>
    <submittedName>
        <fullName evidence="5 6">Rhodanese domain-containing protein</fullName>
    </submittedName>
</protein>
<dbReference type="AlphaFoldDB" id="A0A0M3J2D6"/>
<dbReference type="WBParaSite" id="ASIM_0000169401-mRNA-1">
    <property type="protein sequence ID" value="ASIM_0000169401-mRNA-1"/>
    <property type="gene ID" value="ASIM_0000169401"/>
</dbReference>
<reference evidence="2 4" key="2">
    <citation type="submission" date="2018-11" db="EMBL/GenBank/DDBJ databases">
        <authorList>
            <consortium name="Pathogen Informatics"/>
        </authorList>
    </citation>
    <scope>NUCLEOTIDE SEQUENCE [LARGE SCALE GENOMIC DNA]</scope>
</reference>
<dbReference type="InterPro" id="IPR029033">
    <property type="entry name" value="His_PPase_superfam"/>
</dbReference>
<dbReference type="GO" id="GO:0016791">
    <property type="term" value="F:phosphatase activity"/>
    <property type="evidence" value="ECO:0007669"/>
    <property type="project" value="UniProtKB-ARBA"/>
</dbReference>
<dbReference type="Proteomes" id="UP000267096">
    <property type="component" value="Unassembled WGS sequence"/>
</dbReference>
<sequence length="221" mass="24034">MLAIECAISDSSTTTTQSSLKTSAEVPSSNVSSSSHASDTVNVNPSKQVSGNSPAVKCTLQGNTTTTDVTQKDDYEIFACSIIAQMIENLRLKQIRDQDARVVLIRRGETVTDVFPDWTKNAFNQNGEYVPFDLNMPSSIRRRERIDDFLLDPPLTNIGAHLSRQLGLSMVTEVPTVIYTSPQVADIQTGRKLLEGIPVGVGWNIEPGLAGFYPVGTKCPS</sequence>
<reference evidence="5 6" key="1">
    <citation type="submission" date="2017-02" db="UniProtKB">
        <authorList>
            <consortium name="WormBaseParasite"/>
        </authorList>
    </citation>
    <scope>IDENTIFICATION</scope>
</reference>
<organism evidence="5">
    <name type="scientific">Anisakis simplex</name>
    <name type="common">Herring worm</name>
    <dbReference type="NCBI Taxonomy" id="6269"/>
    <lineage>
        <taxon>Eukaryota</taxon>
        <taxon>Metazoa</taxon>
        <taxon>Ecdysozoa</taxon>
        <taxon>Nematoda</taxon>
        <taxon>Chromadorea</taxon>
        <taxon>Rhabditida</taxon>
        <taxon>Spirurina</taxon>
        <taxon>Ascaridomorpha</taxon>
        <taxon>Ascaridoidea</taxon>
        <taxon>Anisakidae</taxon>
        <taxon>Anisakis</taxon>
        <taxon>Anisakis simplex complex</taxon>
    </lineage>
</organism>
<evidence type="ECO:0000313" key="4">
    <source>
        <dbReference type="Proteomes" id="UP000267096"/>
    </source>
</evidence>
<dbReference type="Gene3D" id="3.40.50.1240">
    <property type="entry name" value="Phosphoglycerate mutase-like"/>
    <property type="match status" value="1"/>
</dbReference>
<dbReference type="WBParaSite" id="ASIM_0001694901-mRNA-1">
    <property type="protein sequence ID" value="ASIM_0001694901-mRNA-1"/>
    <property type="gene ID" value="ASIM_0001694901"/>
</dbReference>
<gene>
    <name evidence="2" type="ORF">ASIM_LOCUS1569</name>
    <name evidence="3" type="ORF">ASIM_LOCUS16356</name>
</gene>
<feature type="region of interest" description="Disordered" evidence="1">
    <location>
        <begin position="16"/>
        <end position="57"/>
    </location>
</feature>
<dbReference type="SUPFAM" id="SSF53254">
    <property type="entry name" value="Phosphoglycerate mutase-like"/>
    <property type="match status" value="1"/>
</dbReference>
<dbReference type="OrthoDB" id="5839497at2759"/>
<feature type="compositionally biased region" description="Polar residues" evidence="1">
    <location>
        <begin position="44"/>
        <end position="53"/>
    </location>
</feature>
<feature type="compositionally biased region" description="Low complexity" evidence="1">
    <location>
        <begin position="16"/>
        <end position="43"/>
    </location>
</feature>
<dbReference type="EMBL" id="UYRR01001725">
    <property type="protein sequence ID" value="VDK18894.1"/>
    <property type="molecule type" value="Genomic_DNA"/>
</dbReference>
<accession>A0A0M3J2D6</accession>
<dbReference type="EMBL" id="UYRR01033016">
    <property type="protein sequence ID" value="VDK57542.1"/>
    <property type="molecule type" value="Genomic_DNA"/>
</dbReference>
<evidence type="ECO:0000256" key="1">
    <source>
        <dbReference type="SAM" id="MobiDB-lite"/>
    </source>
</evidence>
<evidence type="ECO:0000313" key="5">
    <source>
        <dbReference type="WBParaSite" id="ASIM_0000169401-mRNA-1"/>
    </source>
</evidence>
<evidence type="ECO:0000313" key="6">
    <source>
        <dbReference type="WBParaSite" id="ASIM_0001694901-mRNA-1"/>
    </source>
</evidence>